<dbReference type="OrthoDB" id="5832279at2759"/>
<feature type="region of interest" description="Disordered" evidence="5">
    <location>
        <begin position="545"/>
        <end position="615"/>
    </location>
</feature>
<keyword evidence="3 6" id="KW-1133">Transmembrane helix</keyword>
<proteinExistence type="predicted"/>
<evidence type="ECO:0000256" key="5">
    <source>
        <dbReference type="SAM" id="MobiDB-lite"/>
    </source>
</evidence>
<feature type="region of interest" description="Disordered" evidence="5">
    <location>
        <begin position="308"/>
        <end position="532"/>
    </location>
</feature>
<feature type="compositionally biased region" description="Polar residues" evidence="5">
    <location>
        <begin position="438"/>
        <end position="448"/>
    </location>
</feature>
<dbReference type="AlphaFoldDB" id="A0A0G4FEB2"/>
<dbReference type="STRING" id="1169540.A0A0G4FEB2"/>
<keyword evidence="4 6" id="KW-0472">Membrane</keyword>
<sequence length="615" mass="69022">MDPSSDCMIPPRLPWVHQHVQMAPPIFLVFWGFSTAVTLVVTVATVRSVWRHFLAGDKLRQLKGLVFIPTHARLHMQILVLFPILSITSWLSLLIIRQALLLELLAYLYNMACLFWFFELLVELMGGPERALDLLRKEPPFRIYQVPPLMCWNVFARKRHFDLTDFRVTRFLLCQYAIVGPFIAVTDALNESYFDILHYVRILVTLFCMWGLVMVFKASKSLLKEYRTLQKYVVIQVTVFLVNFTSIILRHLIPGHNRVYDQSVMSEAWVHFIFSVSMLPLTLIAINAYRVEDLWLREKRVHGLDWLQTDADGGSPPLPDDDMFAREAFPGEEGKDSSNRNNNTTSCPDEVFSDTDYDDRQPPADVRSNGAMETVYAPSNYGDDRADFLSPSISPVSRNTTTPRVNHHKEREPIFLPGASHTTNADDTEGCSDCGGQEDSSSPASGATISPKRIRHRPHRDHHTHTHPRTTHPQPPQAHSQHGGHDHDTSPLNDAAASSHSSGPPRAATSCMGAGDEGPHVHGHHHHHLSGVVPSLRRILTAPERESDPHPHHHPHLHHTCVQPHSHPPLAYQHLGQGESPRNDGSSDMVCVGIPRRTLGDGDGDGEGRGGEGEV</sequence>
<feature type="transmembrane region" description="Helical" evidence="6">
    <location>
        <begin position="26"/>
        <end position="50"/>
    </location>
</feature>
<feature type="compositionally biased region" description="Polar residues" evidence="5">
    <location>
        <begin position="490"/>
        <end position="502"/>
    </location>
</feature>
<evidence type="ECO:0000313" key="7">
    <source>
        <dbReference type="EMBL" id="CEM11552.1"/>
    </source>
</evidence>
<evidence type="ECO:0000256" key="3">
    <source>
        <dbReference type="ARBA" id="ARBA00022989"/>
    </source>
</evidence>
<dbReference type="PANTHER" id="PTHR23423">
    <property type="entry name" value="ORGANIC SOLUTE TRANSPORTER-RELATED"/>
    <property type="match status" value="1"/>
</dbReference>
<keyword evidence="8" id="KW-1185">Reference proteome</keyword>
<feature type="transmembrane region" description="Helical" evidence="6">
    <location>
        <begin position="228"/>
        <end position="249"/>
    </location>
</feature>
<feature type="compositionally biased region" description="Polar residues" evidence="5">
    <location>
        <begin position="391"/>
        <end position="404"/>
    </location>
</feature>
<dbReference type="VEuPathDB" id="CryptoDB:Vbra_1059"/>
<gene>
    <name evidence="7" type="ORF">Vbra_1059</name>
</gene>
<feature type="transmembrane region" description="Helical" evidence="6">
    <location>
        <begin position="196"/>
        <end position="216"/>
    </location>
</feature>
<name>A0A0G4FEB2_VITBC</name>
<comment type="subcellular location">
    <subcellularLocation>
        <location evidence="1">Membrane</location>
        <topology evidence="1">Multi-pass membrane protein</topology>
    </subcellularLocation>
</comment>
<keyword evidence="2 6" id="KW-0812">Transmembrane</keyword>
<feature type="compositionally biased region" description="Basic and acidic residues" evidence="5">
    <location>
        <begin position="606"/>
        <end position="615"/>
    </location>
</feature>
<feature type="transmembrane region" description="Helical" evidence="6">
    <location>
        <begin position="269"/>
        <end position="289"/>
    </location>
</feature>
<evidence type="ECO:0000256" key="1">
    <source>
        <dbReference type="ARBA" id="ARBA00004141"/>
    </source>
</evidence>
<evidence type="ECO:0000256" key="4">
    <source>
        <dbReference type="ARBA" id="ARBA00023136"/>
    </source>
</evidence>
<dbReference type="SMART" id="SM01417">
    <property type="entry name" value="Solute_trans_a"/>
    <property type="match status" value="1"/>
</dbReference>
<protein>
    <submittedName>
        <fullName evidence="7">Uncharacterized protein</fullName>
    </submittedName>
</protein>
<evidence type="ECO:0000313" key="8">
    <source>
        <dbReference type="Proteomes" id="UP000041254"/>
    </source>
</evidence>
<feature type="transmembrane region" description="Helical" evidence="6">
    <location>
        <begin position="78"/>
        <end position="100"/>
    </location>
</feature>
<evidence type="ECO:0000256" key="2">
    <source>
        <dbReference type="ARBA" id="ARBA00022692"/>
    </source>
</evidence>
<accession>A0A0G4FEB2</accession>
<feature type="compositionally biased region" description="Basic residues" evidence="5">
    <location>
        <begin position="452"/>
        <end position="470"/>
    </location>
</feature>
<dbReference type="InParanoid" id="A0A0G4FEB2"/>
<dbReference type="Proteomes" id="UP000041254">
    <property type="component" value="Unassembled WGS sequence"/>
</dbReference>
<dbReference type="InterPro" id="IPR005178">
    <property type="entry name" value="Ostalpha/TMEM184C"/>
</dbReference>
<dbReference type="GO" id="GO:0016020">
    <property type="term" value="C:membrane"/>
    <property type="evidence" value="ECO:0007669"/>
    <property type="project" value="UniProtKB-SubCell"/>
</dbReference>
<organism evidence="7 8">
    <name type="scientific">Vitrella brassicaformis (strain CCMP3155)</name>
    <dbReference type="NCBI Taxonomy" id="1169540"/>
    <lineage>
        <taxon>Eukaryota</taxon>
        <taxon>Sar</taxon>
        <taxon>Alveolata</taxon>
        <taxon>Colpodellida</taxon>
        <taxon>Vitrellaceae</taxon>
        <taxon>Vitrella</taxon>
    </lineage>
</organism>
<feature type="transmembrane region" description="Helical" evidence="6">
    <location>
        <begin position="167"/>
        <end position="184"/>
    </location>
</feature>
<dbReference type="EMBL" id="CDMY01000419">
    <property type="protein sequence ID" value="CEM11552.1"/>
    <property type="molecule type" value="Genomic_DNA"/>
</dbReference>
<evidence type="ECO:0000256" key="6">
    <source>
        <dbReference type="SAM" id="Phobius"/>
    </source>
</evidence>
<feature type="transmembrane region" description="Helical" evidence="6">
    <location>
        <begin position="106"/>
        <end position="126"/>
    </location>
</feature>
<dbReference type="Pfam" id="PF03619">
    <property type="entry name" value="Solute_trans_a"/>
    <property type="match status" value="1"/>
</dbReference>
<reference evidence="7 8" key="1">
    <citation type="submission" date="2014-11" db="EMBL/GenBank/DDBJ databases">
        <authorList>
            <person name="Zhu J."/>
            <person name="Qi W."/>
            <person name="Song R."/>
        </authorList>
    </citation>
    <scope>NUCLEOTIDE SEQUENCE [LARGE SCALE GENOMIC DNA]</scope>
</reference>